<evidence type="ECO:0000256" key="1">
    <source>
        <dbReference type="ARBA" id="ARBA00004123"/>
    </source>
</evidence>
<evidence type="ECO:0000313" key="6">
    <source>
        <dbReference type="Proteomes" id="UP001222027"/>
    </source>
</evidence>
<dbReference type="Pfam" id="PF03105">
    <property type="entry name" value="SPX"/>
    <property type="match status" value="2"/>
</dbReference>
<dbReference type="InterPro" id="IPR031142">
    <property type="entry name" value="SPX_prot"/>
</dbReference>
<proteinExistence type="predicted"/>
<dbReference type="EMBL" id="JAQQAF010000001">
    <property type="protein sequence ID" value="KAJ8513825.1"/>
    <property type="molecule type" value="Genomic_DNA"/>
</dbReference>
<comment type="subcellular location">
    <subcellularLocation>
        <location evidence="1">Nucleus</location>
    </subcellularLocation>
</comment>
<organism evidence="5 6">
    <name type="scientific">Ensete ventricosum</name>
    <name type="common">Abyssinian banana</name>
    <name type="synonym">Musa ensete</name>
    <dbReference type="NCBI Taxonomy" id="4639"/>
    <lineage>
        <taxon>Eukaryota</taxon>
        <taxon>Viridiplantae</taxon>
        <taxon>Streptophyta</taxon>
        <taxon>Embryophyta</taxon>
        <taxon>Tracheophyta</taxon>
        <taxon>Spermatophyta</taxon>
        <taxon>Magnoliopsida</taxon>
        <taxon>Liliopsida</taxon>
        <taxon>Zingiberales</taxon>
        <taxon>Musaceae</taxon>
        <taxon>Ensete</taxon>
    </lineage>
</organism>
<dbReference type="AlphaFoldDB" id="A0AAV8S2X2"/>
<dbReference type="CDD" id="cd14481">
    <property type="entry name" value="SPX_AtSPX1_like"/>
    <property type="match status" value="1"/>
</dbReference>
<feature type="region of interest" description="Disordered" evidence="3">
    <location>
        <begin position="187"/>
        <end position="217"/>
    </location>
</feature>
<keyword evidence="2" id="KW-0539">Nucleus</keyword>
<dbReference type="GO" id="GO:0005634">
    <property type="term" value="C:nucleus"/>
    <property type="evidence" value="ECO:0007669"/>
    <property type="project" value="UniProtKB-SubCell"/>
</dbReference>
<dbReference type="GO" id="GO:0016036">
    <property type="term" value="P:cellular response to phosphate starvation"/>
    <property type="evidence" value="ECO:0007669"/>
    <property type="project" value="InterPro"/>
</dbReference>
<feature type="domain" description="SPX" evidence="4">
    <location>
        <begin position="1"/>
        <end position="159"/>
    </location>
</feature>
<dbReference type="GO" id="GO:0070417">
    <property type="term" value="P:cellular response to cold"/>
    <property type="evidence" value="ECO:0007669"/>
    <property type="project" value="UniProtKB-ARBA"/>
</dbReference>
<feature type="compositionally biased region" description="Basic and acidic residues" evidence="3">
    <location>
        <begin position="198"/>
        <end position="208"/>
    </location>
</feature>
<comment type="caution">
    <text evidence="5">The sequence shown here is derived from an EMBL/GenBank/DDBJ whole genome shotgun (WGS) entry which is preliminary data.</text>
</comment>
<accession>A0AAV8S2X2</accession>
<sequence>MKFGKSLSNQIEETLPEWRDKFLSYKDLKRRLKLIAAGDKPAKRPKVAEDGSRAATLVTREEEDFVSLLEAELDKFNAFFVEKEEEYIIRQKDLQDRVAEALSKDYDEQLMKVRKEIVDFHGEIVLLENYSALNYTGLVKILKKYDKRTGALIRQPFIQKVLQQPFFTTDLLNKLVKECETMLDHLFPKNEPPTSADNCERENGEQKQSKPSSSLARTVPELEEIEYIESLYMKSTIAALRALKEIRSGSSTVSFFSLPPLQSNGRKNKWSNVPILEQAAK</sequence>
<name>A0AAV8S2X2_ENSVE</name>
<protein>
    <recommendedName>
        <fullName evidence="4">SPX domain-containing protein</fullName>
    </recommendedName>
</protein>
<dbReference type="PANTHER" id="PTHR45978:SF5">
    <property type="entry name" value="SPX DOMAIN-CONTAINING PROTEIN 2"/>
    <property type="match status" value="1"/>
</dbReference>
<feature type="region of interest" description="Disordered" evidence="3">
    <location>
        <begin position="261"/>
        <end position="281"/>
    </location>
</feature>
<dbReference type="PROSITE" id="PS51382">
    <property type="entry name" value="SPX"/>
    <property type="match status" value="1"/>
</dbReference>
<evidence type="ECO:0000256" key="3">
    <source>
        <dbReference type="SAM" id="MobiDB-lite"/>
    </source>
</evidence>
<evidence type="ECO:0000256" key="2">
    <source>
        <dbReference type="ARBA" id="ARBA00023242"/>
    </source>
</evidence>
<evidence type="ECO:0000259" key="4">
    <source>
        <dbReference type="PROSITE" id="PS51382"/>
    </source>
</evidence>
<dbReference type="Proteomes" id="UP001222027">
    <property type="component" value="Unassembled WGS sequence"/>
</dbReference>
<reference evidence="5 6" key="1">
    <citation type="submission" date="2022-12" db="EMBL/GenBank/DDBJ databases">
        <title>Chromosome-scale assembly of the Ensete ventricosum genome.</title>
        <authorList>
            <person name="Dussert Y."/>
            <person name="Stocks J."/>
            <person name="Wendawek A."/>
            <person name="Woldeyes F."/>
            <person name="Nichols R.A."/>
            <person name="Borrell J.S."/>
        </authorList>
    </citation>
    <scope>NUCLEOTIDE SEQUENCE [LARGE SCALE GENOMIC DNA]</scope>
    <source>
        <strain evidence="6">cv. Maze</strain>
        <tissue evidence="5">Seeds</tissue>
    </source>
</reference>
<gene>
    <name evidence="5" type="ORF">OPV22_004259</name>
</gene>
<dbReference type="PANTHER" id="PTHR45978">
    <property type="entry name" value="SPX DOMAIN-CONTAINING PROTEIN 3"/>
    <property type="match status" value="1"/>
</dbReference>
<dbReference type="InterPro" id="IPR004331">
    <property type="entry name" value="SPX_dom"/>
</dbReference>
<evidence type="ECO:0000313" key="5">
    <source>
        <dbReference type="EMBL" id="KAJ8513825.1"/>
    </source>
</evidence>
<keyword evidence="6" id="KW-1185">Reference proteome</keyword>